<keyword evidence="1" id="KW-1133">Transmembrane helix</keyword>
<dbReference type="Proteomes" id="UP000321409">
    <property type="component" value="Unassembled WGS sequence"/>
</dbReference>
<accession>A0ABQ0XB91</accession>
<dbReference type="Pfam" id="PF12730">
    <property type="entry name" value="ABC2_membrane_4"/>
    <property type="match status" value="1"/>
</dbReference>
<keyword evidence="3" id="KW-1185">Reference proteome</keyword>
<feature type="transmembrane region" description="Helical" evidence="1">
    <location>
        <begin position="165"/>
        <end position="190"/>
    </location>
</feature>
<evidence type="ECO:0000256" key="1">
    <source>
        <dbReference type="SAM" id="Phobius"/>
    </source>
</evidence>
<evidence type="ECO:0000313" key="2">
    <source>
        <dbReference type="EMBL" id="GEP23312.1"/>
    </source>
</evidence>
<evidence type="ECO:0000313" key="3">
    <source>
        <dbReference type="Proteomes" id="UP000321409"/>
    </source>
</evidence>
<comment type="caution">
    <text evidence="2">The sequence shown here is derived from an EMBL/GenBank/DDBJ whole genome shotgun (WGS) entry which is preliminary data.</text>
</comment>
<feature type="transmembrane region" description="Helical" evidence="1">
    <location>
        <begin position="56"/>
        <end position="74"/>
    </location>
</feature>
<name>A0ABQ0XB91_9LACO</name>
<feature type="transmembrane region" description="Helical" evidence="1">
    <location>
        <begin position="137"/>
        <end position="158"/>
    </location>
</feature>
<proteinExistence type="predicted"/>
<feature type="transmembrane region" description="Helical" evidence="1">
    <location>
        <begin position="210"/>
        <end position="236"/>
    </location>
</feature>
<gene>
    <name evidence="2" type="ORF">LDI01_09050</name>
</gene>
<sequence length="246" mass="27824">MLTLMNSELIKMKHSLSTVLLLLLALIPIVINMSRPLMVKQNYSLFDLYFPMYNQYSLFFPLVVILLTTSIFYLEYSNGTYVDWITYGYAKWKLIVAKLSVAALLLLGMCLVNYIVMTVGLFVIIHGTYFEFFRVSVSFVLYSLLVILINLPLGAILINVFRNAIVTAVIGIVCMVINAILMAAPFGYYIPTVFAYRLGLLPLSKSYFFANPNLTLTVGMSVTVIVMVILGSAAVWQFSRRRKIEN</sequence>
<keyword evidence="1" id="KW-0812">Transmembrane</keyword>
<keyword evidence="1" id="KW-0472">Membrane</keyword>
<protein>
    <recommendedName>
        <fullName evidence="4">ABC transporter permease</fullName>
    </recommendedName>
</protein>
<feature type="transmembrane region" description="Helical" evidence="1">
    <location>
        <begin position="95"/>
        <end position="125"/>
    </location>
</feature>
<dbReference type="EMBL" id="BKAB01000010">
    <property type="protein sequence ID" value="GEP23312.1"/>
    <property type="molecule type" value="Genomic_DNA"/>
</dbReference>
<organism evidence="2 3">
    <name type="scientific">Lentilactobacillus diolivorans</name>
    <dbReference type="NCBI Taxonomy" id="179838"/>
    <lineage>
        <taxon>Bacteria</taxon>
        <taxon>Bacillati</taxon>
        <taxon>Bacillota</taxon>
        <taxon>Bacilli</taxon>
        <taxon>Lactobacillales</taxon>
        <taxon>Lactobacillaceae</taxon>
        <taxon>Lentilactobacillus</taxon>
    </lineage>
</organism>
<reference evidence="2 3" key="1">
    <citation type="submission" date="2019-07" db="EMBL/GenBank/DDBJ databases">
        <title>Whole genome shotgun sequence of Lactobacillus diolivorans NBRC 107869.</title>
        <authorList>
            <person name="Hosoyama A."/>
            <person name="Uohara A."/>
            <person name="Ohji S."/>
            <person name="Ichikawa N."/>
        </authorList>
    </citation>
    <scope>NUCLEOTIDE SEQUENCE [LARGE SCALE GENOMIC DNA]</scope>
    <source>
        <strain evidence="2 3">NBRC 107869</strain>
    </source>
</reference>
<evidence type="ECO:0008006" key="4">
    <source>
        <dbReference type="Google" id="ProtNLM"/>
    </source>
</evidence>
<dbReference type="RefSeq" id="WP_083484968.1">
    <property type="nucleotide sequence ID" value="NZ_BKAB01000010.1"/>
</dbReference>